<accession>A0A6J5KNN0</accession>
<gene>
    <name evidence="1" type="ORF">UFOVP43_22</name>
</gene>
<protein>
    <submittedName>
        <fullName evidence="1">Uncharacterized protein</fullName>
    </submittedName>
</protein>
<evidence type="ECO:0000313" key="1">
    <source>
        <dbReference type="EMBL" id="CAB4123441.1"/>
    </source>
</evidence>
<organism evidence="1">
    <name type="scientific">uncultured Caudovirales phage</name>
    <dbReference type="NCBI Taxonomy" id="2100421"/>
    <lineage>
        <taxon>Viruses</taxon>
        <taxon>Duplodnaviria</taxon>
        <taxon>Heunggongvirae</taxon>
        <taxon>Uroviricota</taxon>
        <taxon>Caudoviricetes</taxon>
        <taxon>Peduoviridae</taxon>
        <taxon>Maltschvirus</taxon>
        <taxon>Maltschvirus maltsch</taxon>
    </lineage>
</organism>
<dbReference type="EMBL" id="LR796171">
    <property type="protein sequence ID" value="CAB4123441.1"/>
    <property type="molecule type" value="Genomic_DNA"/>
</dbReference>
<proteinExistence type="predicted"/>
<sequence length="151" mass="17195">MRKKCKRKHWKLIDSVAHAIAGAAITDKQSLDKLRLRELSAIDSMSKGAGTIADWQTLVDMMNICEMMALQGIGPEALTYCNIAQDELSAAAKRYEKIKRMGFTGEGIKSIKEVYEYHDLQRTSISRSEYERMIDKTRKHLQSRSELVTVL</sequence>
<name>A0A6J5KNN0_9CAUD</name>
<reference evidence="1" key="1">
    <citation type="submission" date="2020-04" db="EMBL/GenBank/DDBJ databases">
        <authorList>
            <person name="Chiriac C."/>
            <person name="Salcher M."/>
            <person name="Ghai R."/>
            <person name="Kavagutti S V."/>
        </authorList>
    </citation>
    <scope>NUCLEOTIDE SEQUENCE</scope>
</reference>